<evidence type="ECO:0000313" key="4">
    <source>
        <dbReference type="EMBL" id="QNN62627.1"/>
    </source>
</evidence>
<dbReference type="AlphaFoldDB" id="A0A7G9S452"/>
<dbReference type="NCBIfam" id="NF008482">
    <property type="entry name" value="PRK11383.1"/>
    <property type="match status" value="1"/>
</dbReference>
<protein>
    <recommendedName>
        <fullName evidence="3">YiaAB two helix domain-containing protein</fullName>
    </recommendedName>
</protein>
<feature type="transmembrane region" description="Helical" evidence="2">
    <location>
        <begin position="45"/>
        <end position="65"/>
    </location>
</feature>
<dbReference type="PANTHER" id="PTHR37290">
    <property type="entry name" value="INNER MEMBRANE PROTEIN YIAA-RELATED"/>
    <property type="match status" value="1"/>
</dbReference>
<dbReference type="InterPro" id="IPR038972">
    <property type="entry name" value="YiaA-like"/>
</dbReference>
<name>A0A7G9S452_9MICO</name>
<keyword evidence="2" id="KW-1133">Transmembrane helix</keyword>
<evidence type="ECO:0000313" key="5">
    <source>
        <dbReference type="Proteomes" id="UP000515934"/>
    </source>
</evidence>
<dbReference type="Pfam" id="PF05360">
    <property type="entry name" value="YiaAB"/>
    <property type="match status" value="2"/>
</dbReference>
<reference evidence="4 5" key="1">
    <citation type="submission" date="2020-08" db="EMBL/GenBank/DDBJ databases">
        <title>Genome sequence of Leucobacter denitrificans KACC 14055T.</title>
        <authorList>
            <person name="Hyun D.-W."/>
            <person name="Bae J.-W."/>
        </authorList>
    </citation>
    <scope>NUCLEOTIDE SEQUENCE [LARGE SCALE GENOMIC DNA]</scope>
    <source>
        <strain evidence="4 5">KACC 14055</strain>
    </source>
</reference>
<feature type="transmembrane region" description="Helical" evidence="2">
    <location>
        <begin position="110"/>
        <end position="126"/>
    </location>
</feature>
<dbReference type="GO" id="GO:0005886">
    <property type="term" value="C:plasma membrane"/>
    <property type="evidence" value="ECO:0007669"/>
    <property type="project" value="TreeGrafter"/>
</dbReference>
<feature type="transmembrane region" description="Helical" evidence="2">
    <location>
        <begin position="12"/>
        <end position="33"/>
    </location>
</feature>
<keyword evidence="2" id="KW-0472">Membrane</keyword>
<dbReference type="RefSeq" id="WP_187555097.1">
    <property type="nucleotide sequence ID" value="NZ_CP060716.1"/>
</dbReference>
<feature type="domain" description="YiaAB two helix" evidence="3">
    <location>
        <begin position="78"/>
        <end position="131"/>
    </location>
</feature>
<sequence>MNDKQETPEKPTPAFIGASWVALFIGMATYFIGLYNSDLQLNEKGYYLAVFLFGLFAAISLQKTVRDKTDGLPVTNLYFGIAWFAVLSSLLLLAVGLWNAGNLLLSEKGFYGIAFAMSLFAAVAVQKNVRDLARFRVEGDAEESAELNASSSYLTSGHPSLGTPRPID</sequence>
<gene>
    <name evidence="4" type="ORF">H9L06_10380</name>
</gene>
<dbReference type="InterPro" id="IPR008024">
    <property type="entry name" value="YiaAB"/>
</dbReference>
<keyword evidence="2" id="KW-0812">Transmembrane</keyword>
<evidence type="ECO:0000256" key="2">
    <source>
        <dbReference type="SAM" id="Phobius"/>
    </source>
</evidence>
<dbReference type="EMBL" id="CP060716">
    <property type="protein sequence ID" value="QNN62627.1"/>
    <property type="molecule type" value="Genomic_DNA"/>
</dbReference>
<organism evidence="4 5">
    <name type="scientific">Leucobacter denitrificans</name>
    <dbReference type="NCBI Taxonomy" id="683042"/>
    <lineage>
        <taxon>Bacteria</taxon>
        <taxon>Bacillati</taxon>
        <taxon>Actinomycetota</taxon>
        <taxon>Actinomycetes</taxon>
        <taxon>Micrococcales</taxon>
        <taxon>Microbacteriaceae</taxon>
        <taxon>Leucobacter</taxon>
    </lineage>
</organism>
<keyword evidence="5" id="KW-1185">Reference proteome</keyword>
<feature type="region of interest" description="Disordered" evidence="1">
    <location>
        <begin position="147"/>
        <end position="168"/>
    </location>
</feature>
<dbReference type="KEGG" id="ldn:H9L06_10380"/>
<proteinExistence type="predicted"/>
<feature type="transmembrane region" description="Helical" evidence="2">
    <location>
        <begin position="77"/>
        <end position="98"/>
    </location>
</feature>
<feature type="domain" description="YiaAB two helix" evidence="3">
    <location>
        <begin position="15"/>
        <end position="67"/>
    </location>
</feature>
<evidence type="ECO:0000256" key="1">
    <source>
        <dbReference type="SAM" id="MobiDB-lite"/>
    </source>
</evidence>
<dbReference type="Proteomes" id="UP000515934">
    <property type="component" value="Chromosome"/>
</dbReference>
<dbReference type="PANTHER" id="PTHR37290:SF1">
    <property type="entry name" value="INNER MEMBRANE PROTEIN YIAA"/>
    <property type="match status" value="1"/>
</dbReference>
<evidence type="ECO:0000259" key="3">
    <source>
        <dbReference type="Pfam" id="PF05360"/>
    </source>
</evidence>
<dbReference type="GO" id="GO:0006974">
    <property type="term" value="P:DNA damage response"/>
    <property type="evidence" value="ECO:0007669"/>
    <property type="project" value="TreeGrafter"/>
</dbReference>
<accession>A0A7G9S452</accession>